<keyword evidence="4 12" id="KW-0479">Metal-binding</keyword>
<feature type="binding site" evidence="12">
    <location>
        <position position="498"/>
    </location>
    <ligand>
        <name>Zn(2+)</name>
        <dbReference type="ChEBI" id="CHEBI:29105"/>
    </ligand>
</feature>
<dbReference type="GO" id="GO:0016887">
    <property type="term" value="F:ATP hydrolysis activity"/>
    <property type="evidence" value="ECO:0007669"/>
    <property type="project" value="InterPro"/>
</dbReference>
<keyword evidence="10 13" id="KW-0175">Coiled coil</keyword>
<organism evidence="15 16">
    <name type="scientific">Microseira wollei NIES-4236</name>
    <dbReference type="NCBI Taxonomy" id="2530354"/>
    <lineage>
        <taxon>Bacteria</taxon>
        <taxon>Bacillati</taxon>
        <taxon>Cyanobacteriota</taxon>
        <taxon>Cyanophyceae</taxon>
        <taxon>Oscillatoriophycideae</taxon>
        <taxon>Aerosakkonematales</taxon>
        <taxon>Aerosakkonemataceae</taxon>
        <taxon>Microseira</taxon>
    </lineage>
</organism>
<evidence type="ECO:0000256" key="13">
    <source>
        <dbReference type="SAM" id="Coils"/>
    </source>
</evidence>
<gene>
    <name evidence="15" type="ORF">MiSe_73010</name>
</gene>
<dbReference type="PROSITE" id="PS51131">
    <property type="entry name" value="ZN_HOOK"/>
    <property type="match status" value="1"/>
</dbReference>
<evidence type="ECO:0000256" key="5">
    <source>
        <dbReference type="ARBA" id="ARBA00022741"/>
    </source>
</evidence>
<dbReference type="InterPro" id="IPR013134">
    <property type="entry name" value="Zn_hook_RAD50"/>
</dbReference>
<dbReference type="SUPFAM" id="SSF52540">
    <property type="entry name" value="P-loop containing nucleoside triphosphate hydrolases"/>
    <property type="match status" value="2"/>
</dbReference>
<keyword evidence="6" id="KW-0227">DNA damage</keyword>
<dbReference type="Pfam" id="PF13558">
    <property type="entry name" value="SbcC_Walker_B"/>
    <property type="match status" value="1"/>
</dbReference>
<sequence>MIPQQLTLKNFLSYRKATLDFSGLHTACICGSNGAGKSSLLEAITWVIWGECRAASEEDVIHAGADEVQVDFIFHYQDATYRVIRTRTRGGSSVLEFQVKTPSGFKVLTERGVRSTQQLIIEHLKLDYDTFINSAYLRQGRADEFMLKKPNERKQILADLLKLDQYETLAEQAKDMSREFKVRADAIERDLESIKIGLQQQDAIALQSREVEANVAAMQQSQLHHRERLQQLQAIQHQRQTWEQQLTWHRQQYQNLAQDCDRLQQDSASTQAQQQQLASLLQQEEEIAAGYAYFQNLQSQEEATSSKLHAHQTAQEQRRQVEQQQVKAINELNLQLRQVEAQLEELRKQDKENQKILGESAEVEAALAQLQQARTKLAQMDKLQLQVSPLLQQRQQLQTQRDRVHARLSAKLEEIQTSASQLQAQQQRQPKLQQAVMEVSVQIEELEKMRVYQQRVQEKGLERRNFLERLQENQRECQNQLAEISQKLQMLQTPDAVCPLCDRPLDEHHWSHVVHKTEAQQKEIQDQFWVVREQLAVSEREIQVLRQEYKQVAQQLARYDSLREQKGQLQAQLQATGDVQDRLQQMAQEAEQIQRALATGEYATEVQQELSQLDRHLQQLNYDEKNHALARNEVERWRWAEIKQAQIKDAQRRQAQFAARQPELVAKIETIQRQIEHLRTNSEFSRQLSALDRQIAEIGYDAKQYNTLKASLRQAQSWLLRYQELQQAQQQYPLICRRIQELAQALDLRSQDLQSFGTQIDAIVKQLQTIPDPTGEIQALEQQISRRRIELDEQLAQLGRLQQQQQQLETLNVRQGELSNQLAECKKKHKIYDELGKAFGKNGIQTLMIENVLPQLEAETNSILSRLSGNQLHVQFVTQKAGKTKRSSKLIDTLDILIADARGTRPYETYSGGEAFRINFAIRLALARLLAQRAGTALQMLIVDEGFGTQDQEGCDRLIAAINAIASDFACILTVTHMPYFKEAFQARIEVVKTQNGSQISLSM</sequence>
<evidence type="ECO:0000256" key="4">
    <source>
        <dbReference type="ARBA" id="ARBA00022723"/>
    </source>
</evidence>
<feature type="coiled-coil region" evidence="13">
    <location>
        <begin position="246"/>
        <end position="273"/>
    </location>
</feature>
<comment type="subunit">
    <text evidence="2">Heterodimer of SbcC and SbcD.</text>
</comment>
<keyword evidence="15" id="KW-0540">Nuclease</keyword>
<protein>
    <recommendedName>
        <fullName evidence="3">Nuclease SbcCD subunit C</fullName>
    </recommendedName>
</protein>
<dbReference type="SUPFAM" id="SSF75712">
    <property type="entry name" value="Rad50 coiled-coil Zn hook"/>
    <property type="match status" value="1"/>
</dbReference>
<evidence type="ECO:0000256" key="1">
    <source>
        <dbReference type="ARBA" id="ARBA00006930"/>
    </source>
</evidence>
<comment type="similarity">
    <text evidence="1">Belongs to the SMC family. SbcC subfamily.</text>
</comment>
<evidence type="ECO:0000259" key="14">
    <source>
        <dbReference type="PROSITE" id="PS51131"/>
    </source>
</evidence>
<proteinExistence type="inferred from homology"/>
<dbReference type="Proteomes" id="UP001050975">
    <property type="component" value="Unassembled WGS sequence"/>
</dbReference>
<evidence type="ECO:0000313" key="16">
    <source>
        <dbReference type="Proteomes" id="UP001050975"/>
    </source>
</evidence>
<feature type="coiled-coil region" evidence="13">
    <location>
        <begin position="777"/>
        <end position="828"/>
    </location>
</feature>
<evidence type="ECO:0000256" key="7">
    <source>
        <dbReference type="ARBA" id="ARBA00022801"/>
    </source>
</evidence>
<accession>A0AAV3XJK6</accession>
<dbReference type="GO" id="GO:0005524">
    <property type="term" value="F:ATP binding"/>
    <property type="evidence" value="ECO:0007669"/>
    <property type="project" value="UniProtKB-KW"/>
</dbReference>
<dbReference type="InterPro" id="IPR004592">
    <property type="entry name" value="SbcC_gammaproteobac_type"/>
</dbReference>
<keyword evidence="7" id="KW-0378">Hydrolase</keyword>
<dbReference type="Gene3D" id="3.40.50.300">
    <property type="entry name" value="P-loop containing nucleotide triphosphate hydrolases"/>
    <property type="match status" value="2"/>
</dbReference>
<keyword evidence="8 12" id="KW-0862">Zinc</keyword>
<feature type="coiled-coil region" evidence="13">
    <location>
        <begin position="311"/>
        <end position="425"/>
    </location>
</feature>
<dbReference type="PANTHER" id="PTHR32114:SF2">
    <property type="entry name" value="ABC TRANSPORTER ABCH.3"/>
    <property type="match status" value="1"/>
</dbReference>
<evidence type="ECO:0000256" key="12">
    <source>
        <dbReference type="PROSITE-ProRule" id="PRU00471"/>
    </source>
</evidence>
<dbReference type="InterPro" id="IPR027417">
    <property type="entry name" value="P-loop_NTPase"/>
</dbReference>
<dbReference type="Pfam" id="PF13476">
    <property type="entry name" value="AAA_23"/>
    <property type="match status" value="1"/>
</dbReference>
<dbReference type="Gene3D" id="1.10.287.510">
    <property type="entry name" value="Helix hairpin bin"/>
    <property type="match status" value="1"/>
</dbReference>
<feature type="binding site" evidence="12">
    <location>
        <position position="501"/>
    </location>
    <ligand>
        <name>Zn(2+)</name>
        <dbReference type="ChEBI" id="CHEBI:29105"/>
    </ligand>
</feature>
<keyword evidence="9" id="KW-0067">ATP-binding</keyword>
<feature type="domain" description="Zinc-hook" evidence="14">
    <location>
        <begin position="446"/>
        <end position="550"/>
    </location>
</feature>
<dbReference type="PANTHER" id="PTHR32114">
    <property type="entry name" value="ABC TRANSPORTER ABCH.3"/>
    <property type="match status" value="1"/>
</dbReference>
<dbReference type="RefSeq" id="WP_226590079.1">
    <property type="nucleotide sequence ID" value="NZ_BLAY01000166.1"/>
</dbReference>
<evidence type="ECO:0000256" key="2">
    <source>
        <dbReference type="ARBA" id="ARBA00011322"/>
    </source>
</evidence>
<feature type="coiled-coil region" evidence="13">
    <location>
        <begin position="535"/>
        <end position="572"/>
    </location>
</feature>
<dbReference type="InterPro" id="IPR038729">
    <property type="entry name" value="Rad50/SbcC_AAA"/>
</dbReference>
<reference evidence="15" key="1">
    <citation type="submission" date="2019-10" db="EMBL/GenBank/DDBJ databases">
        <title>Draft genome sequece of Microseira wollei NIES-4236.</title>
        <authorList>
            <person name="Yamaguchi H."/>
            <person name="Suzuki S."/>
            <person name="Kawachi M."/>
        </authorList>
    </citation>
    <scope>NUCLEOTIDE SEQUENCE</scope>
    <source>
        <strain evidence="15">NIES-4236</strain>
    </source>
</reference>
<keyword evidence="5" id="KW-0547">Nucleotide-binding</keyword>
<evidence type="ECO:0000313" key="15">
    <source>
        <dbReference type="EMBL" id="GET42483.1"/>
    </source>
</evidence>
<evidence type="ECO:0000256" key="6">
    <source>
        <dbReference type="ARBA" id="ARBA00022763"/>
    </source>
</evidence>
<evidence type="ECO:0000256" key="9">
    <source>
        <dbReference type="ARBA" id="ARBA00022840"/>
    </source>
</evidence>
<dbReference type="Pfam" id="PF04423">
    <property type="entry name" value="Rad50_zn_hook"/>
    <property type="match status" value="1"/>
</dbReference>
<dbReference type="AlphaFoldDB" id="A0AAV3XJK6"/>
<name>A0AAV3XJK6_9CYAN</name>
<evidence type="ECO:0000256" key="8">
    <source>
        <dbReference type="ARBA" id="ARBA00022833"/>
    </source>
</evidence>
<dbReference type="EMBL" id="BLAY01000166">
    <property type="protein sequence ID" value="GET42483.1"/>
    <property type="molecule type" value="Genomic_DNA"/>
</dbReference>
<dbReference type="GO" id="GO:0004527">
    <property type="term" value="F:exonuclease activity"/>
    <property type="evidence" value="ECO:0007669"/>
    <property type="project" value="UniProtKB-KW"/>
</dbReference>
<evidence type="ECO:0000256" key="10">
    <source>
        <dbReference type="ARBA" id="ARBA00023054"/>
    </source>
</evidence>
<keyword evidence="11" id="KW-0234">DNA repair</keyword>
<dbReference type="GO" id="GO:0046872">
    <property type="term" value="F:metal ion binding"/>
    <property type="evidence" value="ECO:0007669"/>
    <property type="project" value="UniProtKB-UniRule"/>
</dbReference>
<comment type="caution">
    <text evidence="15">The sequence shown here is derived from an EMBL/GenBank/DDBJ whole genome shotgun (WGS) entry which is preliminary data.</text>
</comment>
<keyword evidence="16" id="KW-1185">Reference proteome</keyword>
<dbReference type="GO" id="GO:0006302">
    <property type="term" value="P:double-strand break repair"/>
    <property type="evidence" value="ECO:0007669"/>
    <property type="project" value="InterPro"/>
</dbReference>
<keyword evidence="15" id="KW-0269">Exonuclease</keyword>
<evidence type="ECO:0000256" key="3">
    <source>
        <dbReference type="ARBA" id="ARBA00013368"/>
    </source>
</evidence>
<dbReference type="NCBIfam" id="TIGR00618">
    <property type="entry name" value="sbcc"/>
    <property type="match status" value="1"/>
</dbReference>
<evidence type="ECO:0000256" key="11">
    <source>
        <dbReference type="ARBA" id="ARBA00023204"/>
    </source>
</evidence>